<keyword evidence="1" id="KW-0472">Membrane</keyword>
<proteinExistence type="predicted"/>
<evidence type="ECO:0000259" key="2">
    <source>
        <dbReference type="Pfam" id="PF10671"/>
    </source>
</evidence>
<dbReference type="KEGG" id="lal:AT746_04725"/>
<feature type="transmembrane region" description="Helical" evidence="1">
    <location>
        <begin position="12"/>
        <end position="32"/>
    </location>
</feature>
<dbReference type="Proteomes" id="UP000068447">
    <property type="component" value="Chromosome"/>
</dbReference>
<dbReference type="OrthoDB" id="6224370at2"/>
<name>A0A0U2ZGQ5_9ALTE</name>
<protein>
    <recommendedName>
        <fullName evidence="2">Toxin co-regulated pilus biosynthesis protein Q C-terminal domain-containing protein</fullName>
    </recommendedName>
</protein>
<gene>
    <name evidence="3" type="ORF">AT746_04725</name>
</gene>
<evidence type="ECO:0000256" key="1">
    <source>
        <dbReference type="SAM" id="Phobius"/>
    </source>
</evidence>
<evidence type="ECO:0000313" key="3">
    <source>
        <dbReference type="EMBL" id="ALS97644.1"/>
    </source>
</evidence>
<dbReference type="Pfam" id="PF10671">
    <property type="entry name" value="TcpQ"/>
    <property type="match status" value="1"/>
</dbReference>
<dbReference type="STRING" id="1526571.AT746_04725"/>
<keyword evidence="4" id="KW-1185">Reference proteome</keyword>
<dbReference type="EMBL" id="CP013650">
    <property type="protein sequence ID" value="ALS97644.1"/>
    <property type="molecule type" value="Genomic_DNA"/>
</dbReference>
<sequence>MRKNKASTHSVWYRHLGLALVLIIIATVVINLESIRSSSPTPEGQKPKRNPATGLTDFYAQYRSGPTDLSLENTSDFVMDVKLPDQPLTERLQSMESLQSSVSGRWVGEHRYRTFKAGGTLREVMTAYAQAEGMQLLWELNQDFVVKNSFQVEDTIAGTLGQIARAVDSNFNGTVQAFFCPRQRTFVITARVDDYLRQYCSPARPGERN</sequence>
<dbReference type="AlphaFoldDB" id="A0A0U2ZGQ5"/>
<dbReference type="InterPro" id="IPR018927">
    <property type="entry name" value="Pilus_synth_Q_C"/>
</dbReference>
<keyword evidence="1" id="KW-0812">Transmembrane</keyword>
<accession>A0A0U2ZGQ5</accession>
<feature type="domain" description="Toxin co-regulated pilus biosynthesis protein Q C-terminal" evidence="2">
    <location>
        <begin position="114"/>
        <end position="190"/>
    </location>
</feature>
<keyword evidence="1" id="KW-1133">Transmembrane helix</keyword>
<dbReference type="Gene3D" id="3.55.50.70">
    <property type="match status" value="1"/>
</dbReference>
<organism evidence="3 4">
    <name type="scientific">Lacimicrobium alkaliphilum</name>
    <dbReference type="NCBI Taxonomy" id="1526571"/>
    <lineage>
        <taxon>Bacteria</taxon>
        <taxon>Pseudomonadati</taxon>
        <taxon>Pseudomonadota</taxon>
        <taxon>Gammaproteobacteria</taxon>
        <taxon>Alteromonadales</taxon>
        <taxon>Alteromonadaceae</taxon>
        <taxon>Lacimicrobium</taxon>
    </lineage>
</organism>
<reference evidence="3 4" key="1">
    <citation type="submission" date="2015-12" db="EMBL/GenBank/DDBJ databases">
        <title>Complete genome of Lacimicrobium alkaliphilum KCTC 32984.</title>
        <authorList>
            <person name="Kim S.-G."/>
            <person name="Lee Y.-J."/>
        </authorList>
    </citation>
    <scope>NUCLEOTIDE SEQUENCE [LARGE SCALE GENOMIC DNA]</scope>
    <source>
        <strain evidence="3 4">YelD216</strain>
    </source>
</reference>
<evidence type="ECO:0000313" key="4">
    <source>
        <dbReference type="Proteomes" id="UP000068447"/>
    </source>
</evidence>
<dbReference type="RefSeq" id="WP_062477159.1">
    <property type="nucleotide sequence ID" value="NZ_CP013650.1"/>
</dbReference>